<sequence length="50" mass="5386">MPDEKSAQEHLEASQELTAEAKQGWQDLPESEEADDAGVRGQQGHPAPAD</sequence>
<reference evidence="2 3" key="1">
    <citation type="submission" date="2020-08" db="EMBL/GenBank/DDBJ databases">
        <title>The Agave Microbiome: Exploring the role of microbial communities in plant adaptations to desert environments.</title>
        <authorList>
            <person name="Partida-Martinez L.P."/>
        </authorList>
    </citation>
    <scope>NUCLEOTIDE SEQUENCE [LARGE SCALE GENOMIC DNA]</scope>
    <source>
        <strain evidence="2 3">AS2.23</strain>
    </source>
</reference>
<feature type="region of interest" description="Disordered" evidence="1">
    <location>
        <begin position="1"/>
        <end position="50"/>
    </location>
</feature>
<feature type="compositionally biased region" description="Basic and acidic residues" evidence="1">
    <location>
        <begin position="1"/>
        <end position="13"/>
    </location>
</feature>
<protein>
    <submittedName>
        <fullName evidence="2">Uncharacterized protein</fullName>
    </submittedName>
</protein>
<dbReference type="RefSeq" id="WP_157873468.1">
    <property type="nucleotide sequence ID" value="NZ_JACHVY010000001.1"/>
</dbReference>
<evidence type="ECO:0000313" key="3">
    <source>
        <dbReference type="Proteomes" id="UP000533269"/>
    </source>
</evidence>
<comment type="caution">
    <text evidence="2">The sequence shown here is derived from an EMBL/GenBank/DDBJ whole genome shotgun (WGS) entry which is preliminary data.</text>
</comment>
<evidence type="ECO:0000313" key="2">
    <source>
        <dbReference type="EMBL" id="MBB2899790.1"/>
    </source>
</evidence>
<accession>A0A7W4XW53</accession>
<gene>
    <name evidence="2" type="ORF">FHR75_000578</name>
</gene>
<reference evidence="2 3" key="2">
    <citation type="submission" date="2020-08" db="EMBL/GenBank/DDBJ databases">
        <authorList>
            <person name="Partida-Martinez L."/>
            <person name="Huntemann M."/>
            <person name="Clum A."/>
            <person name="Wang J."/>
            <person name="Palaniappan K."/>
            <person name="Ritter S."/>
            <person name="Chen I.-M."/>
            <person name="Stamatis D."/>
            <person name="Reddy T."/>
            <person name="O'Malley R."/>
            <person name="Daum C."/>
            <person name="Shapiro N."/>
            <person name="Ivanova N."/>
            <person name="Kyrpides N."/>
            <person name="Woyke T."/>
        </authorList>
    </citation>
    <scope>NUCLEOTIDE SEQUENCE [LARGE SCALE GENOMIC DNA]</scope>
    <source>
        <strain evidence="2 3">AS2.23</strain>
    </source>
</reference>
<dbReference type="AlphaFoldDB" id="A0A7W4XW53"/>
<organism evidence="2 3">
    <name type="scientific">Kineococcus radiotolerans</name>
    <dbReference type="NCBI Taxonomy" id="131568"/>
    <lineage>
        <taxon>Bacteria</taxon>
        <taxon>Bacillati</taxon>
        <taxon>Actinomycetota</taxon>
        <taxon>Actinomycetes</taxon>
        <taxon>Kineosporiales</taxon>
        <taxon>Kineosporiaceae</taxon>
        <taxon>Kineococcus</taxon>
    </lineage>
</organism>
<name>A0A7W4XW53_KINRA</name>
<evidence type="ECO:0000256" key="1">
    <source>
        <dbReference type="SAM" id="MobiDB-lite"/>
    </source>
</evidence>
<proteinExistence type="predicted"/>
<dbReference type="Proteomes" id="UP000533269">
    <property type="component" value="Unassembled WGS sequence"/>
</dbReference>
<dbReference type="EMBL" id="JACHVY010000001">
    <property type="protein sequence ID" value="MBB2899790.1"/>
    <property type="molecule type" value="Genomic_DNA"/>
</dbReference>